<dbReference type="EMBL" id="AKKU01000006">
    <property type="protein sequence ID" value="EIW90050.1"/>
    <property type="molecule type" value="Genomic_DNA"/>
</dbReference>
<keyword evidence="2" id="KW-1185">Reference proteome</keyword>
<comment type="caution">
    <text evidence="1">The sequence shown here is derived from an EMBL/GenBank/DDBJ whole genome shotgun (WGS) entry which is preliminary data.</text>
</comment>
<dbReference type="eggNOG" id="ENOG503480A">
    <property type="taxonomic scope" value="Bacteria"/>
</dbReference>
<dbReference type="RefSeq" id="WP_008983475.1">
    <property type="nucleotide sequence ID" value="NZ_AKKU01000006.1"/>
</dbReference>
<dbReference type="Proteomes" id="UP000035062">
    <property type="component" value="Unassembled WGS sequence"/>
</dbReference>
<gene>
    <name evidence="1" type="ORF">AGRI_02650</name>
</gene>
<name>I9DV46_9ALTE</name>
<dbReference type="AlphaFoldDB" id="I9DV46"/>
<evidence type="ECO:0000313" key="2">
    <source>
        <dbReference type="Proteomes" id="UP000035062"/>
    </source>
</evidence>
<organism evidence="1 2">
    <name type="scientific">Alishewanella agri BL06</name>
    <dbReference type="NCBI Taxonomy" id="1195246"/>
    <lineage>
        <taxon>Bacteria</taxon>
        <taxon>Pseudomonadati</taxon>
        <taxon>Pseudomonadota</taxon>
        <taxon>Gammaproteobacteria</taxon>
        <taxon>Alteromonadales</taxon>
        <taxon>Alteromonadaceae</taxon>
        <taxon>Alishewanella</taxon>
    </lineage>
</organism>
<sequence>MKVYKIYDVWMALRKAGANLLILSAIASFICYLFDLLQFLPLILIVILIQSTIIYRANHLYKIDQVTQTFTFPASDLENSILAIVLMQPYWNLMRRKSVPLSTIENLYLDTQRWSTKQQVVTGTTAKGKTKFKQTTKQHVRYCLNVAGAFGSANLDFLSRQKRDEVRNALQQSVKNASIDSKVSEMA</sequence>
<evidence type="ECO:0000313" key="1">
    <source>
        <dbReference type="EMBL" id="EIW90050.1"/>
    </source>
</evidence>
<proteinExistence type="predicted"/>
<protein>
    <submittedName>
        <fullName evidence="1">GTP-binding protein</fullName>
    </submittedName>
</protein>
<accession>I9DV46</accession>
<dbReference type="PATRIC" id="fig|1195246.3.peg.516"/>
<reference evidence="1 2" key="1">
    <citation type="journal article" date="2012" name="J. Bacteriol.">
        <title>Genome Sequence of Pectin-Degrading Alishewanella agri, Isolated from Landfill Soil.</title>
        <authorList>
            <person name="Kim J."/>
            <person name="Jung J."/>
            <person name="Sung J.S."/>
            <person name="Chun J."/>
            <person name="Park W."/>
        </authorList>
    </citation>
    <scope>NUCLEOTIDE SEQUENCE [LARGE SCALE GENOMIC DNA]</scope>
    <source>
        <strain evidence="1 2">BL06</strain>
    </source>
</reference>
<dbReference type="STRING" id="1195246.AGRI_02650"/>